<dbReference type="InterPro" id="IPR037066">
    <property type="entry name" value="Plug_dom_sf"/>
</dbReference>
<keyword evidence="7 10" id="KW-0472">Membrane</keyword>
<dbReference type="PANTHER" id="PTHR30069:SF29">
    <property type="entry name" value="HEMOGLOBIN AND HEMOGLOBIN-HAPTOGLOBIN-BINDING PROTEIN 1-RELATED"/>
    <property type="match status" value="1"/>
</dbReference>
<reference evidence="15 16" key="1">
    <citation type="submission" date="2017-07" db="EMBL/GenBank/DDBJ databases">
        <title>Leptospira spp. isolated from tropical soils.</title>
        <authorList>
            <person name="Thibeaux R."/>
            <person name="Iraola G."/>
            <person name="Ferres I."/>
            <person name="Bierque E."/>
            <person name="Girault D."/>
            <person name="Soupe-Gilbert M.-E."/>
            <person name="Picardeau M."/>
            <person name="Goarant C."/>
        </authorList>
    </citation>
    <scope>NUCLEOTIDE SEQUENCE [LARGE SCALE GENOMIC DNA]</scope>
    <source>
        <strain evidence="14 16">FH1-B-B1</strain>
        <strain evidence="13 15">FH1-B-C1</strain>
    </source>
</reference>
<evidence type="ECO:0000256" key="5">
    <source>
        <dbReference type="ARBA" id="ARBA00022729"/>
    </source>
</evidence>
<evidence type="ECO:0000259" key="11">
    <source>
        <dbReference type="Pfam" id="PF00593"/>
    </source>
</evidence>
<dbReference type="Proteomes" id="UP000231962">
    <property type="component" value="Unassembled WGS sequence"/>
</dbReference>
<proteinExistence type="inferred from homology"/>
<keyword evidence="4" id="KW-0812">Transmembrane</keyword>
<keyword evidence="3" id="KW-1134">Transmembrane beta strand</keyword>
<keyword evidence="9" id="KW-0998">Cell outer membrane</keyword>
<evidence type="ECO:0000313" key="15">
    <source>
        <dbReference type="Proteomes" id="UP000231962"/>
    </source>
</evidence>
<organism evidence="14 16">
    <name type="scientific">Leptospira perolatii</name>
    <dbReference type="NCBI Taxonomy" id="2023191"/>
    <lineage>
        <taxon>Bacteria</taxon>
        <taxon>Pseudomonadati</taxon>
        <taxon>Spirochaetota</taxon>
        <taxon>Spirochaetia</taxon>
        <taxon>Leptospirales</taxon>
        <taxon>Leptospiraceae</taxon>
        <taxon>Leptospira</taxon>
    </lineage>
</organism>
<evidence type="ECO:0000256" key="7">
    <source>
        <dbReference type="ARBA" id="ARBA00023136"/>
    </source>
</evidence>
<comment type="caution">
    <text evidence="14">The sequence shown here is derived from an EMBL/GenBank/DDBJ whole genome shotgun (WGS) entry which is preliminary data.</text>
</comment>
<comment type="subcellular location">
    <subcellularLocation>
        <location evidence="1">Cell outer membrane</location>
        <topology evidence="1">Multi-pass membrane protein</topology>
    </subcellularLocation>
</comment>
<evidence type="ECO:0000259" key="12">
    <source>
        <dbReference type="Pfam" id="PF07715"/>
    </source>
</evidence>
<evidence type="ECO:0000313" key="13">
    <source>
        <dbReference type="EMBL" id="PJZ68226.1"/>
    </source>
</evidence>
<sequence length="927" mass="105784">MVQRNKKLKIVYNKFINYKFILIYCAVFSAATEPVTAKDKTVLRISVVSPDDKPLKISVKGEGFFDQKVIGEDFNAEFILPQAGKYEVIVLFYSQEQLKRIATVSSNFEQINIQKREKTNSQKNGINVIGKREGLPPSYSISQEEAVRMPGGYGDAVRAIQSLPGITPLFQTYTGSSFQSALTGLTRSRVLTSPDQPNSERGFLVMRGAGTRANQFFFNGLPLTYPFHADGLSSVINNNAIRTLEIYSGAYSARYGFATGGIINIEGPNKRESDLSVININAFLTDAYFYKNINEKVNVSVSGRKYYPNVILSRVPDLLPGKTLVSDFGDFQTRLSWELNREHSFSLHAFGAKDRRYPFKSLEQYSPKQAAQAGFQGLPDSSKLERNFHTEGLQYIWKPIQRLTSVFNLARNYFTEITEDSTEMLELDPAKRSTITSVYEKINTIRNDFFYDLRYFENVSDFEILKNTWKISFGGQYRETLSGFKGHISKYNPSPRYTDIQNLIFSDPITGAVLEGDTTKTRQIGTFFENRFRIRNSNLNLGVRREFYDRSGEWKTAPRISFSQEIEPTNSRLFAGYGKHYQAPSDVSRYSVKTGNPDLKMEESDHYEIGVEQKISELWNLKIEGFRNTFKNLVVEDPYIQDPFSRNRDLKLEFLNPNSDPSLYRTHNLRYSNSMSGFSEGIEVFLKKEPTNETGLFFWLSYTKSVSKRNRNQPDLTFQEQMARTAAHLGKELAFQDVSRYFYTNVYKDGTTEFLFKNSKEELYDLDRTHVLSLVAGWKYKNISQIGIRFTYLTNYAYTPIVDSKVIDLVSGGAGLPPLPPPPPGASPITFYAPIYSDLRRSARLPQYNQIDLRIDRFIPTEWGKMTLYLELVNITGNQVAVSNGDLIAFVPYIPGKNPKTSYINSNGFEAGKNKIPFINFGIELRF</sequence>
<dbReference type="EMBL" id="NPDY01000029">
    <property type="protein sequence ID" value="PJZ68226.1"/>
    <property type="molecule type" value="Genomic_DNA"/>
</dbReference>
<keyword evidence="5" id="KW-0732">Signal</keyword>
<feature type="domain" description="TonB-dependent receptor plug" evidence="12">
    <location>
        <begin position="175"/>
        <end position="262"/>
    </location>
</feature>
<dbReference type="InterPro" id="IPR036942">
    <property type="entry name" value="Beta-barrel_TonB_sf"/>
</dbReference>
<dbReference type="InterPro" id="IPR039426">
    <property type="entry name" value="TonB-dep_rcpt-like"/>
</dbReference>
<dbReference type="Pfam" id="PF07715">
    <property type="entry name" value="Plug"/>
    <property type="match status" value="1"/>
</dbReference>
<keyword evidence="8 14" id="KW-0675">Receptor</keyword>
<dbReference type="PANTHER" id="PTHR30069">
    <property type="entry name" value="TONB-DEPENDENT OUTER MEMBRANE RECEPTOR"/>
    <property type="match status" value="1"/>
</dbReference>
<evidence type="ECO:0000256" key="8">
    <source>
        <dbReference type="ARBA" id="ARBA00023170"/>
    </source>
</evidence>
<dbReference type="EMBL" id="NPDZ01000020">
    <property type="protein sequence ID" value="PJZ71773.1"/>
    <property type="molecule type" value="Genomic_DNA"/>
</dbReference>
<evidence type="ECO:0000256" key="10">
    <source>
        <dbReference type="RuleBase" id="RU003357"/>
    </source>
</evidence>
<comment type="similarity">
    <text evidence="10">Belongs to the TonB-dependent receptor family.</text>
</comment>
<dbReference type="RefSeq" id="WP_100715374.1">
    <property type="nucleotide sequence ID" value="NZ_NPDY01000029.1"/>
</dbReference>
<keyword evidence="15" id="KW-1185">Reference proteome</keyword>
<evidence type="ECO:0000256" key="4">
    <source>
        <dbReference type="ARBA" id="ARBA00022692"/>
    </source>
</evidence>
<evidence type="ECO:0000313" key="16">
    <source>
        <dbReference type="Proteomes" id="UP000231990"/>
    </source>
</evidence>
<dbReference type="OrthoDB" id="607931at2"/>
<dbReference type="AlphaFoldDB" id="A0A2M9ZII8"/>
<evidence type="ECO:0000256" key="6">
    <source>
        <dbReference type="ARBA" id="ARBA00023077"/>
    </source>
</evidence>
<keyword evidence="6 10" id="KW-0798">TonB box</keyword>
<protein>
    <submittedName>
        <fullName evidence="14">TonB-dependent receptor</fullName>
    </submittedName>
</protein>
<dbReference type="Proteomes" id="UP000231990">
    <property type="component" value="Unassembled WGS sequence"/>
</dbReference>
<dbReference type="Pfam" id="PF00593">
    <property type="entry name" value="TonB_dep_Rec_b-barrel"/>
    <property type="match status" value="1"/>
</dbReference>
<dbReference type="Gene3D" id="2.40.170.20">
    <property type="entry name" value="TonB-dependent receptor, beta-barrel domain"/>
    <property type="match status" value="1"/>
</dbReference>
<feature type="domain" description="TonB-dependent receptor-like beta-barrel" evidence="11">
    <location>
        <begin position="365"/>
        <end position="781"/>
    </location>
</feature>
<dbReference type="GO" id="GO:0044718">
    <property type="term" value="P:siderophore transmembrane transport"/>
    <property type="evidence" value="ECO:0007669"/>
    <property type="project" value="TreeGrafter"/>
</dbReference>
<evidence type="ECO:0000256" key="1">
    <source>
        <dbReference type="ARBA" id="ARBA00004571"/>
    </source>
</evidence>
<dbReference type="SUPFAM" id="SSF56935">
    <property type="entry name" value="Porins"/>
    <property type="match status" value="1"/>
</dbReference>
<evidence type="ECO:0000256" key="2">
    <source>
        <dbReference type="ARBA" id="ARBA00022448"/>
    </source>
</evidence>
<dbReference type="GO" id="GO:0015344">
    <property type="term" value="F:siderophore uptake transmembrane transporter activity"/>
    <property type="evidence" value="ECO:0007669"/>
    <property type="project" value="TreeGrafter"/>
</dbReference>
<dbReference type="InterPro" id="IPR000531">
    <property type="entry name" value="Beta-barrel_TonB"/>
</dbReference>
<evidence type="ECO:0000256" key="9">
    <source>
        <dbReference type="ARBA" id="ARBA00023237"/>
    </source>
</evidence>
<gene>
    <name evidence="13" type="ORF">CH360_17380</name>
    <name evidence="14" type="ORF">CH373_17805</name>
</gene>
<dbReference type="InterPro" id="IPR012910">
    <property type="entry name" value="Plug_dom"/>
</dbReference>
<dbReference type="GO" id="GO:0009279">
    <property type="term" value="C:cell outer membrane"/>
    <property type="evidence" value="ECO:0007669"/>
    <property type="project" value="UniProtKB-SubCell"/>
</dbReference>
<accession>A0A2M9ZII8</accession>
<name>A0A2M9ZII8_9LEPT</name>
<dbReference type="Gene3D" id="2.170.130.10">
    <property type="entry name" value="TonB-dependent receptor, plug domain"/>
    <property type="match status" value="1"/>
</dbReference>
<evidence type="ECO:0000256" key="3">
    <source>
        <dbReference type="ARBA" id="ARBA00022452"/>
    </source>
</evidence>
<evidence type="ECO:0000313" key="14">
    <source>
        <dbReference type="EMBL" id="PJZ71773.1"/>
    </source>
</evidence>
<keyword evidence="2" id="KW-0813">Transport</keyword>